<keyword evidence="2" id="KW-1185">Reference proteome</keyword>
<evidence type="ECO:0000313" key="1">
    <source>
        <dbReference type="EMBL" id="KAK0436740.1"/>
    </source>
</evidence>
<dbReference type="Proteomes" id="UP001175226">
    <property type="component" value="Unassembled WGS sequence"/>
</dbReference>
<proteinExistence type="predicted"/>
<evidence type="ECO:0000313" key="2">
    <source>
        <dbReference type="Proteomes" id="UP001175226"/>
    </source>
</evidence>
<accession>A0AA39J783</accession>
<dbReference type="EMBL" id="JAUEPT010000053">
    <property type="protein sequence ID" value="KAK0436740.1"/>
    <property type="molecule type" value="Genomic_DNA"/>
</dbReference>
<name>A0AA39J783_9AGAR</name>
<reference evidence="1" key="1">
    <citation type="submission" date="2023-06" db="EMBL/GenBank/DDBJ databases">
        <authorList>
            <consortium name="Lawrence Berkeley National Laboratory"/>
            <person name="Ahrendt S."/>
            <person name="Sahu N."/>
            <person name="Indic B."/>
            <person name="Wong-Bajracharya J."/>
            <person name="Merenyi Z."/>
            <person name="Ke H.-M."/>
            <person name="Monk M."/>
            <person name="Kocsube S."/>
            <person name="Drula E."/>
            <person name="Lipzen A."/>
            <person name="Balint B."/>
            <person name="Henrissat B."/>
            <person name="Andreopoulos B."/>
            <person name="Martin F.M."/>
            <person name="Harder C.B."/>
            <person name="Rigling D."/>
            <person name="Ford K.L."/>
            <person name="Foster G.D."/>
            <person name="Pangilinan J."/>
            <person name="Papanicolaou A."/>
            <person name="Barry K."/>
            <person name="LaButti K."/>
            <person name="Viragh M."/>
            <person name="Koriabine M."/>
            <person name="Yan M."/>
            <person name="Riley R."/>
            <person name="Champramary S."/>
            <person name="Plett K.L."/>
            <person name="Tsai I.J."/>
            <person name="Slot J."/>
            <person name="Sipos G."/>
            <person name="Plett J."/>
            <person name="Nagy L.G."/>
            <person name="Grigoriev I.V."/>
        </authorList>
    </citation>
    <scope>NUCLEOTIDE SEQUENCE</scope>
    <source>
        <strain evidence="1">FPL87.14</strain>
    </source>
</reference>
<dbReference type="AlphaFoldDB" id="A0AA39J783"/>
<gene>
    <name evidence="1" type="ORF">EV421DRAFT_1830735</name>
</gene>
<comment type="caution">
    <text evidence="1">The sequence shown here is derived from an EMBL/GenBank/DDBJ whole genome shotgun (WGS) entry which is preliminary data.</text>
</comment>
<organism evidence="1 2">
    <name type="scientific">Armillaria borealis</name>
    <dbReference type="NCBI Taxonomy" id="47425"/>
    <lineage>
        <taxon>Eukaryota</taxon>
        <taxon>Fungi</taxon>
        <taxon>Dikarya</taxon>
        <taxon>Basidiomycota</taxon>
        <taxon>Agaricomycotina</taxon>
        <taxon>Agaricomycetes</taxon>
        <taxon>Agaricomycetidae</taxon>
        <taxon>Agaricales</taxon>
        <taxon>Marasmiineae</taxon>
        <taxon>Physalacriaceae</taxon>
        <taxon>Armillaria</taxon>
    </lineage>
</organism>
<sequence>MSRLVLLPLFHPVSIRFSASLQKRTPEERILHHVGLVYPYPYKYYCLCFVRNISRMPVYYTTSWFIFNFMSQP</sequence>
<protein>
    <submittedName>
        <fullName evidence="1">Uncharacterized protein</fullName>
    </submittedName>
</protein>